<sequence>MLKYFMPVTVFFSYLNQIYPLKEHLVTYLSEKVTKIEIKKGKYLISPLDKEDCMYFLVKGAVRGFTKIENKKITTWLEVEPVLIGRIRSIDGQGITEEYIEAIEDCELVVINKEMLTYLYDNYFEINYIGRVLIERSYAAAEERAFIARIPTAESKYLRFLKTYPHLIERIPLRLIASFLSVSEETLSRVRTKIAKCTVFTE</sequence>
<dbReference type="OrthoDB" id="752588at2"/>
<reference evidence="2 3" key="1">
    <citation type="submission" date="2018-06" db="EMBL/GenBank/DDBJ databases">
        <title>Pedobacter endophyticus sp. nov., an endophytic bacterium isolated from a leaf of Triticum aestivum.</title>
        <authorList>
            <person name="Zhang L."/>
        </authorList>
    </citation>
    <scope>NUCLEOTIDE SEQUENCE [LARGE SCALE GENOMIC DNA]</scope>
    <source>
        <strain evidence="2 3">CM134L-2</strain>
    </source>
</reference>
<keyword evidence="3" id="KW-1185">Reference proteome</keyword>
<dbReference type="Gene3D" id="2.60.120.10">
    <property type="entry name" value="Jelly Rolls"/>
    <property type="match status" value="1"/>
</dbReference>
<evidence type="ECO:0000313" key="2">
    <source>
        <dbReference type="EMBL" id="RWU05604.1"/>
    </source>
</evidence>
<dbReference type="AlphaFoldDB" id="A0A443YP96"/>
<dbReference type="EMBL" id="SAYW01000005">
    <property type="protein sequence ID" value="RWU05604.1"/>
    <property type="molecule type" value="Genomic_DNA"/>
</dbReference>
<dbReference type="SUPFAM" id="SSF51206">
    <property type="entry name" value="cAMP-binding domain-like"/>
    <property type="match status" value="1"/>
</dbReference>
<accession>A0A443YP96</accession>
<gene>
    <name evidence="2" type="ORF">DPV69_15790</name>
</gene>
<dbReference type="InterPro" id="IPR018490">
    <property type="entry name" value="cNMP-bd_dom_sf"/>
</dbReference>
<name>A0A443YP96_9SPHI</name>
<protein>
    <submittedName>
        <fullName evidence="2">Crp/Fnr family transcriptional regulator</fullName>
    </submittedName>
</protein>
<dbReference type="Proteomes" id="UP000284120">
    <property type="component" value="Unassembled WGS sequence"/>
</dbReference>
<proteinExistence type="predicted"/>
<organism evidence="2 3">
    <name type="scientific">Pedobacter chitinilyticus</name>
    <dbReference type="NCBI Taxonomy" id="2233776"/>
    <lineage>
        <taxon>Bacteria</taxon>
        <taxon>Pseudomonadati</taxon>
        <taxon>Bacteroidota</taxon>
        <taxon>Sphingobacteriia</taxon>
        <taxon>Sphingobacteriales</taxon>
        <taxon>Sphingobacteriaceae</taxon>
        <taxon>Pedobacter</taxon>
    </lineage>
</organism>
<evidence type="ECO:0000313" key="3">
    <source>
        <dbReference type="Proteomes" id="UP000284120"/>
    </source>
</evidence>
<evidence type="ECO:0000259" key="1">
    <source>
        <dbReference type="Pfam" id="PF00027"/>
    </source>
</evidence>
<feature type="domain" description="Cyclic nucleotide-binding" evidence="1">
    <location>
        <begin position="37"/>
        <end position="122"/>
    </location>
</feature>
<dbReference type="InterPro" id="IPR000595">
    <property type="entry name" value="cNMP-bd_dom"/>
</dbReference>
<comment type="caution">
    <text evidence="2">The sequence shown here is derived from an EMBL/GenBank/DDBJ whole genome shotgun (WGS) entry which is preliminary data.</text>
</comment>
<dbReference type="RefSeq" id="WP_113648367.1">
    <property type="nucleotide sequence ID" value="NZ_QMHN01000005.1"/>
</dbReference>
<dbReference type="InterPro" id="IPR014710">
    <property type="entry name" value="RmlC-like_jellyroll"/>
</dbReference>
<dbReference type="Pfam" id="PF00027">
    <property type="entry name" value="cNMP_binding"/>
    <property type="match status" value="1"/>
</dbReference>